<comment type="caution">
    <text evidence="2">The sequence shown here is derived from an EMBL/GenBank/DDBJ whole genome shotgun (WGS) entry which is preliminary data.</text>
</comment>
<protein>
    <submittedName>
        <fullName evidence="2">Uncharacterized protein</fullName>
    </submittedName>
</protein>
<keyword evidence="3" id="KW-1185">Reference proteome</keyword>
<dbReference type="Proteomes" id="UP000285648">
    <property type="component" value="Unassembled WGS sequence"/>
</dbReference>
<gene>
    <name evidence="2" type="ORF">BIY29_10225</name>
</gene>
<keyword evidence="1" id="KW-1133">Transmembrane helix</keyword>
<keyword evidence="1" id="KW-0812">Transmembrane</keyword>
<dbReference type="RefSeq" id="WP_121575089.1">
    <property type="nucleotide sequence ID" value="NZ_MJLZ01000020.1"/>
</dbReference>
<accession>A0A421DNN0</accession>
<evidence type="ECO:0000313" key="2">
    <source>
        <dbReference type="EMBL" id="RLM23668.1"/>
    </source>
</evidence>
<reference evidence="2 3" key="1">
    <citation type="submission" date="2016-09" db="EMBL/GenBank/DDBJ databases">
        <authorList>
            <person name="Doonan J."/>
            <person name="Pachebat J.A."/>
            <person name="Golyshin P.N."/>
            <person name="Denman S."/>
            <person name="Mcdonald J.E."/>
        </authorList>
    </citation>
    <scope>NUCLEOTIDE SEQUENCE [LARGE SCALE GENOMIC DNA]</scope>
    <source>
        <strain evidence="2 3">NCPPB 3934</strain>
    </source>
</reference>
<evidence type="ECO:0000256" key="1">
    <source>
        <dbReference type="SAM" id="Phobius"/>
    </source>
</evidence>
<evidence type="ECO:0000313" key="3">
    <source>
        <dbReference type="Proteomes" id="UP000285648"/>
    </source>
</evidence>
<dbReference type="EMBL" id="MJLZ01000020">
    <property type="protein sequence ID" value="RLM23668.1"/>
    <property type="molecule type" value="Genomic_DNA"/>
</dbReference>
<proteinExistence type="predicted"/>
<dbReference type="OrthoDB" id="6015083at2"/>
<sequence length="332" mass="35715">MGYQTGTANDVSDLLEKLSIFASTLGWTVDKFVSGTSPELYLHNADGYWSFGVTRPSSSYKYALFILGNTGFDNALAWTAQPGSSYTNHGSTSSWFANYRGAGTTELVRGAGPFISYDFFGTAQYLHVIVQITAASFRHFGIGTLNREGNYTGGQYTYGTAYNPFGNSGVDSNPDYNTYPFCDRTVYGDNFSSAVRADALGDSGSSPYWFLFGATLAGIGAIGLGGSVLYNSGTYSRRHPDTMAVATSQSQLGAVIAPVPNAIMVIGADGLWRRLGIVPDIAVCRMMGITSRGQLELNGETWMIVPPIKYMADGRIVGENSHVLGYAYRITP</sequence>
<name>A0A421DNN0_9GAMM</name>
<dbReference type="AlphaFoldDB" id="A0A421DNN0"/>
<organism evidence="2 3">
    <name type="scientific">Brenneria alni</name>
    <dbReference type="NCBI Taxonomy" id="71656"/>
    <lineage>
        <taxon>Bacteria</taxon>
        <taxon>Pseudomonadati</taxon>
        <taxon>Pseudomonadota</taxon>
        <taxon>Gammaproteobacteria</taxon>
        <taxon>Enterobacterales</taxon>
        <taxon>Pectobacteriaceae</taxon>
        <taxon>Brenneria</taxon>
    </lineage>
</organism>
<keyword evidence="1" id="KW-0472">Membrane</keyword>
<feature type="transmembrane region" description="Helical" evidence="1">
    <location>
        <begin position="208"/>
        <end position="230"/>
    </location>
</feature>